<keyword evidence="5 7" id="KW-0808">Transferase</keyword>
<evidence type="ECO:0000256" key="8">
    <source>
        <dbReference type="RuleBase" id="RU367143"/>
    </source>
</evidence>
<comment type="function">
    <text evidence="1 8">This protein is a Fe-Mo-cofactor biosynthetic component.</text>
</comment>
<dbReference type="AlphaFoldDB" id="A0A4Z0M774"/>
<dbReference type="EMBL" id="SRLE01000004">
    <property type="protein sequence ID" value="TGD75344.1"/>
    <property type="molecule type" value="Genomic_DNA"/>
</dbReference>
<dbReference type="InterPro" id="IPR054691">
    <property type="entry name" value="LeuA/HCS_post-cat"/>
</dbReference>
<dbReference type="InterPro" id="IPR002034">
    <property type="entry name" value="AIPM/Hcit_synth_CS"/>
</dbReference>
<dbReference type="InterPro" id="IPR000891">
    <property type="entry name" value="PYR_CT"/>
</dbReference>
<dbReference type="GO" id="GO:0004410">
    <property type="term" value="F:homocitrate synthase activity"/>
    <property type="evidence" value="ECO:0007669"/>
    <property type="project" value="UniProtKB-UniRule"/>
</dbReference>
<dbReference type="Gene3D" id="3.20.20.70">
    <property type="entry name" value="Aldolase class I"/>
    <property type="match status" value="1"/>
</dbReference>
<reference evidence="10 11" key="1">
    <citation type="submission" date="2019-04" db="EMBL/GenBank/DDBJ databases">
        <title>Taxonomy of novel Haliea sp. from mangrove soil of West Coast of India.</title>
        <authorList>
            <person name="Verma A."/>
            <person name="Kumar P."/>
            <person name="Krishnamurthi S."/>
        </authorList>
    </citation>
    <scope>NUCLEOTIDE SEQUENCE [LARGE SCALE GENOMIC DNA]</scope>
    <source>
        <strain evidence="10 11">SAOS-164</strain>
    </source>
</reference>
<dbReference type="SUPFAM" id="SSF51569">
    <property type="entry name" value="Aldolase"/>
    <property type="match status" value="1"/>
</dbReference>
<dbReference type="InterPro" id="IPR013477">
    <property type="entry name" value="NifV/FrbC"/>
</dbReference>
<evidence type="ECO:0000313" key="10">
    <source>
        <dbReference type="EMBL" id="TGD75344.1"/>
    </source>
</evidence>
<evidence type="ECO:0000313" key="11">
    <source>
        <dbReference type="Proteomes" id="UP000298050"/>
    </source>
</evidence>
<evidence type="ECO:0000256" key="4">
    <source>
        <dbReference type="ARBA" id="ARBA00020735"/>
    </source>
</evidence>
<evidence type="ECO:0000256" key="1">
    <source>
        <dbReference type="ARBA" id="ARBA00003050"/>
    </source>
</evidence>
<gene>
    <name evidence="10" type="primary">nifV</name>
    <name evidence="10" type="ORF">E4634_03715</name>
</gene>
<accession>A0A4Z0M774</accession>
<keyword evidence="11" id="KW-1185">Reference proteome</keyword>
<dbReference type="Proteomes" id="UP000298050">
    <property type="component" value="Unassembled WGS sequence"/>
</dbReference>
<dbReference type="OrthoDB" id="9803573at2"/>
<dbReference type="GO" id="GO:0019752">
    <property type="term" value="P:carboxylic acid metabolic process"/>
    <property type="evidence" value="ECO:0007669"/>
    <property type="project" value="UniProtKB-UniRule"/>
</dbReference>
<dbReference type="Pfam" id="PF00682">
    <property type="entry name" value="HMGL-like"/>
    <property type="match status" value="1"/>
</dbReference>
<dbReference type="InterPro" id="IPR013785">
    <property type="entry name" value="Aldolase_TIM"/>
</dbReference>
<protein>
    <recommendedName>
        <fullName evidence="4 8">Homocitrate synthase</fullName>
        <ecNumber evidence="3 8">2.3.3.14</ecNumber>
    </recommendedName>
</protein>
<feature type="domain" description="Pyruvate carboxyltransferase" evidence="9">
    <location>
        <begin position="9"/>
        <end position="260"/>
    </location>
</feature>
<evidence type="ECO:0000256" key="3">
    <source>
        <dbReference type="ARBA" id="ARBA00012974"/>
    </source>
</evidence>
<dbReference type="PROSITE" id="PS50991">
    <property type="entry name" value="PYR_CT"/>
    <property type="match status" value="1"/>
</dbReference>
<evidence type="ECO:0000256" key="6">
    <source>
        <dbReference type="ARBA" id="ARBA00048019"/>
    </source>
</evidence>
<sequence length="402" mass="43024">MVNQSRPAVIIDDTTLRDGEQSSGVAFSAEEKLQIARQLAAIGVPELEIGIPAMGDEEREVMRAITGLGLPLSTLAWCRMHEADLAAAAGTGVDMVDLSISVSDQQIEHKLRRDRRWVLRQVDTMVRRAVAQGYAVCVGCEDASRADLDFLVRVGETAANAGARRLRFADTVGILEPSAVQRAFGRLRAALDLELEMHAHDDFGLATANTLAAVAAGATHINTTVNGLGERAGNAPLEECALALKHLHGIDTGIDTRGLPALSRLVEEASGRAVAWQKSIVGAGVFTHEAGIHVDGLLKDSRNYQGLDPLEVGKQHQLVLGKHSGGRMLREAYRELNIELLDWQVPALLSQVRVLVTATKRSPLPDELMDLYMAIDALASEAAVDAPGLGGFACHTAQPIAL</sequence>
<evidence type="ECO:0000256" key="5">
    <source>
        <dbReference type="ARBA" id="ARBA00022679"/>
    </source>
</evidence>
<dbReference type="PROSITE" id="PS00815">
    <property type="entry name" value="AIPM_HOMOCIT_SYNTH_1"/>
    <property type="match status" value="1"/>
</dbReference>
<organism evidence="10 11">
    <name type="scientific">Mangrovimicrobium sediminis</name>
    <dbReference type="NCBI Taxonomy" id="2562682"/>
    <lineage>
        <taxon>Bacteria</taxon>
        <taxon>Pseudomonadati</taxon>
        <taxon>Pseudomonadota</taxon>
        <taxon>Gammaproteobacteria</taxon>
        <taxon>Cellvibrionales</taxon>
        <taxon>Halieaceae</taxon>
        <taxon>Mangrovimicrobium</taxon>
    </lineage>
</organism>
<dbReference type="Gene3D" id="1.10.238.260">
    <property type="match status" value="1"/>
</dbReference>
<evidence type="ECO:0000259" key="9">
    <source>
        <dbReference type="PROSITE" id="PS50991"/>
    </source>
</evidence>
<dbReference type="GO" id="GO:0009399">
    <property type="term" value="P:nitrogen fixation"/>
    <property type="evidence" value="ECO:0007669"/>
    <property type="project" value="UniProtKB-UniRule"/>
</dbReference>
<keyword evidence="10" id="KW-0012">Acyltransferase</keyword>
<dbReference type="Pfam" id="PF22617">
    <property type="entry name" value="HCS_D2"/>
    <property type="match status" value="1"/>
</dbReference>
<dbReference type="CDD" id="cd07939">
    <property type="entry name" value="DRE_TIM_NifV"/>
    <property type="match status" value="1"/>
</dbReference>
<dbReference type="EC" id="2.3.3.14" evidence="3 8"/>
<dbReference type="PANTHER" id="PTHR42880:SF1">
    <property type="entry name" value="ISOPROPYLMALATE_HOMOCITRATE_CITRAMALATE SYNTHASE FAMILY PROTEIN"/>
    <property type="match status" value="1"/>
</dbReference>
<dbReference type="NCBIfam" id="TIGR02660">
    <property type="entry name" value="nifV_homocitr"/>
    <property type="match status" value="1"/>
</dbReference>
<comment type="catalytic activity">
    <reaction evidence="6 8">
        <text>acetyl-CoA + 2-oxoglutarate + H2O = (2R)-homocitrate + CoA + H(+)</text>
        <dbReference type="Rhea" id="RHEA:12929"/>
        <dbReference type="ChEBI" id="CHEBI:15377"/>
        <dbReference type="ChEBI" id="CHEBI:15378"/>
        <dbReference type="ChEBI" id="CHEBI:16810"/>
        <dbReference type="ChEBI" id="CHEBI:57287"/>
        <dbReference type="ChEBI" id="CHEBI:57288"/>
        <dbReference type="ChEBI" id="CHEBI:58884"/>
        <dbReference type="EC" id="2.3.3.14"/>
    </reaction>
</comment>
<dbReference type="PROSITE" id="PS00816">
    <property type="entry name" value="AIPM_HOMOCIT_SYNTH_2"/>
    <property type="match status" value="1"/>
</dbReference>
<proteinExistence type="inferred from homology"/>
<evidence type="ECO:0000256" key="7">
    <source>
        <dbReference type="RuleBase" id="RU003523"/>
    </source>
</evidence>
<keyword evidence="8" id="KW-0535">Nitrogen fixation</keyword>
<dbReference type="PANTHER" id="PTHR42880">
    <property type="entry name" value="HOMOCITRATE SYNTHASE"/>
    <property type="match status" value="1"/>
</dbReference>
<comment type="caution">
    <text evidence="10">The sequence shown here is derived from an EMBL/GenBank/DDBJ whole genome shotgun (WGS) entry which is preliminary data.</text>
</comment>
<comment type="similarity">
    <text evidence="2 7">Belongs to the alpha-IPM synthase/homocitrate synthase family.</text>
</comment>
<evidence type="ECO:0000256" key="2">
    <source>
        <dbReference type="ARBA" id="ARBA00006154"/>
    </source>
</evidence>
<name>A0A4Z0M774_9GAMM</name>